<dbReference type="GO" id="GO:0016829">
    <property type="term" value="F:lyase activity"/>
    <property type="evidence" value="ECO:0007669"/>
    <property type="project" value="UniProtKB-KW"/>
</dbReference>
<keyword evidence="10" id="KW-0963">Cytoplasm</keyword>
<keyword evidence="6 10" id="KW-0368">Histidine biosynthesis</keyword>
<evidence type="ECO:0000256" key="1">
    <source>
        <dbReference type="ARBA" id="ARBA00005091"/>
    </source>
</evidence>
<dbReference type="InterPro" id="IPR017926">
    <property type="entry name" value="GATASE"/>
</dbReference>
<evidence type="ECO:0000313" key="13">
    <source>
        <dbReference type="EMBL" id="MQM72378.1"/>
    </source>
</evidence>
<dbReference type="EC" id="3.5.1.2" evidence="10"/>
<feature type="active site" evidence="10 11">
    <location>
        <position position="188"/>
    </location>
</feature>
<comment type="subunit">
    <text evidence="2 10">Heterodimer of HisH and HisF.</text>
</comment>
<comment type="caution">
    <text evidence="13">The sequence shown here is derived from an EMBL/GenBank/DDBJ whole genome shotgun (WGS) entry which is preliminary data.</text>
</comment>
<evidence type="ECO:0000256" key="5">
    <source>
        <dbReference type="ARBA" id="ARBA00022962"/>
    </source>
</evidence>
<dbReference type="NCBIfam" id="TIGR01855">
    <property type="entry name" value="IMP_synth_hisH"/>
    <property type="match status" value="1"/>
</dbReference>
<organism evidence="13 14">
    <name type="scientific">Candidatus Pseudoramibacter fermentans</name>
    <dbReference type="NCBI Taxonomy" id="2594427"/>
    <lineage>
        <taxon>Bacteria</taxon>
        <taxon>Bacillati</taxon>
        <taxon>Bacillota</taxon>
        <taxon>Clostridia</taxon>
        <taxon>Eubacteriales</taxon>
        <taxon>Eubacteriaceae</taxon>
        <taxon>Pseudoramibacter</taxon>
    </lineage>
</organism>
<feature type="active site" description="Nucleophile" evidence="10 11">
    <location>
        <position position="80"/>
    </location>
</feature>
<evidence type="ECO:0000256" key="2">
    <source>
        <dbReference type="ARBA" id="ARBA00011152"/>
    </source>
</evidence>
<dbReference type="CDD" id="cd01748">
    <property type="entry name" value="GATase1_IGP_Synthase"/>
    <property type="match status" value="1"/>
</dbReference>
<feature type="active site" evidence="10 11">
    <location>
        <position position="190"/>
    </location>
</feature>
<evidence type="ECO:0000256" key="6">
    <source>
        <dbReference type="ARBA" id="ARBA00023102"/>
    </source>
</evidence>
<dbReference type="Gene3D" id="3.40.50.880">
    <property type="match status" value="1"/>
</dbReference>
<dbReference type="PROSITE" id="PS51273">
    <property type="entry name" value="GATASE_TYPE_1"/>
    <property type="match status" value="1"/>
</dbReference>
<dbReference type="InterPro" id="IPR010139">
    <property type="entry name" value="Imidazole-glycPsynth_HisH"/>
</dbReference>
<dbReference type="PANTHER" id="PTHR42701">
    <property type="entry name" value="IMIDAZOLE GLYCEROL PHOSPHATE SYNTHASE SUBUNIT HISH"/>
    <property type="match status" value="1"/>
</dbReference>
<keyword evidence="5 10" id="KW-0315">Glutamine amidotransferase</keyword>
<evidence type="ECO:0000256" key="8">
    <source>
        <dbReference type="ARBA" id="ARBA00047838"/>
    </source>
</evidence>
<dbReference type="AlphaFoldDB" id="A0A6L5GQF7"/>
<reference evidence="13" key="1">
    <citation type="journal article" date="2020" name="Appl. Environ. Microbiol.">
        <title>Medium-Chain Fatty Acid Synthesis by 'Candidatus Weimeria bifida' gen. nov., sp. nov., and 'Candidatus Pseudoramibacter fermentans' sp. nov.</title>
        <authorList>
            <person name="Scarborough M.J."/>
            <person name="Myers K.S."/>
            <person name="Donohue T.J."/>
            <person name="Noguera D.R."/>
        </authorList>
    </citation>
    <scope>NUCLEOTIDE SEQUENCE</scope>
    <source>
        <strain evidence="13">EUB1.1</strain>
    </source>
</reference>
<comment type="pathway">
    <text evidence="1 10">Amino-acid biosynthesis; L-histidine biosynthesis; L-histidine from 5-phospho-alpha-D-ribose 1-diphosphate: step 5/9.</text>
</comment>
<evidence type="ECO:0000313" key="14">
    <source>
        <dbReference type="Proteomes" id="UP000473648"/>
    </source>
</evidence>
<proteinExistence type="inferred from homology"/>
<accession>A0A6L5GQF7</accession>
<dbReference type="GO" id="GO:0005737">
    <property type="term" value="C:cytoplasm"/>
    <property type="evidence" value="ECO:0007669"/>
    <property type="project" value="UniProtKB-SubCell"/>
</dbReference>
<dbReference type="PIRSF" id="PIRSF000495">
    <property type="entry name" value="Amidotransf_hisH"/>
    <property type="match status" value="1"/>
</dbReference>
<dbReference type="PANTHER" id="PTHR42701:SF1">
    <property type="entry name" value="IMIDAZOLE GLYCEROL PHOSPHATE SYNTHASE SUBUNIT HISH"/>
    <property type="match status" value="1"/>
</dbReference>
<keyword evidence="14" id="KW-1185">Reference proteome</keyword>
<name>A0A6L5GQF7_9FIRM</name>
<evidence type="ECO:0000256" key="11">
    <source>
        <dbReference type="PIRSR" id="PIRSR000495-1"/>
    </source>
</evidence>
<dbReference type="InterPro" id="IPR029062">
    <property type="entry name" value="Class_I_gatase-like"/>
</dbReference>
<dbReference type="GO" id="GO:0004359">
    <property type="term" value="F:glutaminase activity"/>
    <property type="evidence" value="ECO:0007669"/>
    <property type="project" value="UniProtKB-EC"/>
</dbReference>
<evidence type="ECO:0000256" key="10">
    <source>
        <dbReference type="HAMAP-Rule" id="MF_00278"/>
    </source>
</evidence>
<evidence type="ECO:0000256" key="9">
    <source>
        <dbReference type="ARBA" id="ARBA00049534"/>
    </source>
</evidence>
<protein>
    <recommendedName>
        <fullName evidence="10">Imidazole glycerol phosphate synthase subunit HisH</fullName>
        <ecNumber evidence="10">4.3.2.10</ecNumber>
    </recommendedName>
    <alternativeName>
        <fullName evidence="10">IGP synthase glutaminase subunit</fullName>
        <ecNumber evidence="10">3.5.1.2</ecNumber>
    </alternativeName>
    <alternativeName>
        <fullName evidence="10">IGP synthase subunit HisH</fullName>
    </alternativeName>
    <alternativeName>
        <fullName evidence="10">ImGP synthase subunit HisH</fullName>
        <shortName evidence="10">IGPS subunit HisH</shortName>
    </alternativeName>
</protein>
<feature type="domain" description="Glutamine amidotransferase" evidence="12">
    <location>
        <begin position="5"/>
        <end position="199"/>
    </location>
</feature>
<comment type="subcellular location">
    <subcellularLocation>
        <location evidence="10">Cytoplasm</location>
    </subcellularLocation>
</comment>
<dbReference type="UniPathway" id="UPA00031">
    <property type="reaction ID" value="UER00010"/>
</dbReference>
<sequence>MTVAIIDYDVGNLKNVETALKSLDMDCVITRDARTINNASAIVLPGVGAFADAMNNLDKFDLYDVLVKNVKDGKYLLGICLGMQLLFDKSSEDGQWKGLGFVPGKVVRFEDTKKTGLKVPHMGWNNLNIHQPDDPIAKTLSDKDYVYFVHSYYAVPDHFDRDVVAYAKYGVKVPAIVRRENVIGMQFHPEKSAAVGNQLLINWKELIS</sequence>
<evidence type="ECO:0000259" key="12">
    <source>
        <dbReference type="Pfam" id="PF00117"/>
    </source>
</evidence>
<dbReference type="Proteomes" id="UP000473648">
    <property type="component" value="Unassembled WGS sequence"/>
</dbReference>
<dbReference type="Pfam" id="PF00117">
    <property type="entry name" value="GATase"/>
    <property type="match status" value="1"/>
</dbReference>
<keyword evidence="4 10" id="KW-0378">Hydrolase</keyword>
<dbReference type="HAMAP" id="MF_00278">
    <property type="entry name" value="HisH"/>
    <property type="match status" value="1"/>
</dbReference>
<comment type="catalytic activity">
    <reaction evidence="8 10">
        <text>5-[(5-phospho-1-deoxy-D-ribulos-1-ylimino)methylamino]-1-(5-phospho-beta-D-ribosyl)imidazole-4-carboxamide + L-glutamine = D-erythro-1-(imidazol-4-yl)glycerol 3-phosphate + 5-amino-1-(5-phospho-beta-D-ribosyl)imidazole-4-carboxamide + L-glutamate + H(+)</text>
        <dbReference type="Rhea" id="RHEA:24793"/>
        <dbReference type="ChEBI" id="CHEBI:15378"/>
        <dbReference type="ChEBI" id="CHEBI:29985"/>
        <dbReference type="ChEBI" id="CHEBI:58278"/>
        <dbReference type="ChEBI" id="CHEBI:58359"/>
        <dbReference type="ChEBI" id="CHEBI:58475"/>
        <dbReference type="ChEBI" id="CHEBI:58525"/>
        <dbReference type="EC" id="4.3.2.10"/>
    </reaction>
</comment>
<comment type="catalytic activity">
    <reaction evidence="9 10">
        <text>L-glutamine + H2O = L-glutamate + NH4(+)</text>
        <dbReference type="Rhea" id="RHEA:15889"/>
        <dbReference type="ChEBI" id="CHEBI:15377"/>
        <dbReference type="ChEBI" id="CHEBI:28938"/>
        <dbReference type="ChEBI" id="CHEBI:29985"/>
        <dbReference type="ChEBI" id="CHEBI:58359"/>
        <dbReference type="EC" id="3.5.1.2"/>
    </reaction>
</comment>
<gene>
    <name evidence="10 13" type="primary">hisH</name>
    <name evidence="13" type="ORF">FRC53_02905</name>
</gene>
<dbReference type="SUPFAM" id="SSF52317">
    <property type="entry name" value="Class I glutamine amidotransferase-like"/>
    <property type="match status" value="1"/>
</dbReference>
<dbReference type="EC" id="4.3.2.10" evidence="10"/>
<dbReference type="GO" id="GO:0000107">
    <property type="term" value="F:imidazoleglycerol-phosphate synthase activity"/>
    <property type="evidence" value="ECO:0007669"/>
    <property type="project" value="UniProtKB-UniRule"/>
</dbReference>
<dbReference type="EMBL" id="VOGB01000004">
    <property type="protein sequence ID" value="MQM72378.1"/>
    <property type="molecule type" value="Genomic_DNA"/>
</dbReference>
<keyword evidence="3 10" id="KW-0028">Amino-acid biosynthesis</keyword>
<evidence type="ECO:0000256" key="4">
    <source>
        <dbReference type="ARBA" id="ARBA00022801"/>
    </source>
</evidence>
<keyword evidence="7 10" id="KW-0456">Lyase</keyword>
<evidence type="ECO:0000256" key="3">
    <source>
        <dbReference type="ARBA" id="ARBA00022605"/>
    </source>
</evidence>
<comment type="function">
    <text evidence="10">IGPS catalyzes the conversion of PRFAR and glutamine to IGP, AICAR and glutamate. The HisH subunit catalyzes the hydrolysis of glutamine to glutamate and ammonia as part of the synthesis of IGP and AICAR. The resulting ammonia molecule is channeled to the active site of HisF.</text>
</comment>
<evidence type="ECO:0000256" key="7">
    <source>
        <dbReference type="ARBA" id="ARBA00023239"/>
    </source>
</evidence>
<dbReference type="GO" id="GO:0000105">
    <property type="term" value="P:L-histidine biosynthetic process"/>
    <property type="evidence" value="ECO:0007669"/>
    <property type="project" value="UniProtKB-UniRule"/>
</dbReference>